<feature type="transmembrane region" description="Helical" evidence="1">
    <location>
        <begin position="261"/>
        <end position="282"/>
    </location>
</feature>
<keyword evidence="2" id="KW-0695">RNA-directed DNA polymerase</keyword>
<keyword evidence="1" id="KW-1133">Transmembrane helix</keyword>
<sequence>MPDKDKILSEDPFNLYDILNKRKVSCDNLKYPPGFTPSGINVEEVNKKLKGATSNEVNKQVNFTSNKLEEYVPKGNISSNNSVCSKRVHTGGSILQLMDELVKETKMESIELVTIKTLWVPSSSKLLIISVYAPQDLTEKKVLWDYILYLIERWDRDYVIMGDLNEVRTNQERYGLVFNVQGANAFNSFLSLGSLSDLPIDGYAYTWAHKTANKMSKLDRFLVSKGLLASFLYLLALCLDRNLSDHRPILMHKLSIDYGPTLFRFVGIKSLLIATSIIAALIDVNAAQSKLVLLENFNENYSKCLRLLVKLQLPVQSYYC</sequence>
<dbReference type="SUPFAM" id="SSF56219">
    <property type="entry name" value="DNase I-like"/>
    <property type="match status" value="1"/>
</dbReference>
<protein>
    <submittedName>
        <fullName evidence="2">RNA-directed DNA polymerase, eukaryota</fullName>
    </submittedName>
</protein>
<reference evidence="2" key="2">
    <citation type="submission" date="2022-01" db="EMBL/GenBank/DDBJ databases">
        <authorList>
            <person name="Yamashiro T."/>
            <person name="Shiraishi A."/>
            <person name="Satake H."/>
            <person name="Nakayama K."/>
        </authorList>
    </citation>
    <scope>NUCLEOTIDE SEQUENCE</scope>
</reference>
<organism evidence="2 3">
    <name type="scientific">Tanacetum coccineum</name>
    <dbReference type="NCBI Taxonomy" id="301880"/>
    <lineage>
        <taxon>Eukaryota</taxon>
        <taxon>Viridiplantae</taxon>
        <taxon>Streptophyta</taxon>
        <taxon>Embryophyta</taxon>
        <taxon>Tracheophyta</taxon>
        <taxon>Spermatophyta</taxon>
        <taxon>Magnoliopsida</taxon>
        <taxon>eudicotyledons</taxon>
        <taxon>Gunneridae</taxon>
        <taxon>Pentapetalae</taxon>
        <taxon>asterids</taxon>
        <taxon>campanulids</taxon>
        <taxon>Asterales</taxon>
        <taxon>Asteraceae</taxon>
        <taxon>Asteroideae</taxon>
        <taxon>Anthemideae</taxon>
        <taxon>Anthemidinae</taxon>
        <taxon>Tanacetum</taxon>
    </lineage>
</organism>
<proteinExistence type="predicted"/>
<dbReference type="Proteomes" id="UP001151760">
    <property type="component" value="Unassembled WGS sequence"/>
</dbReference>
<keyword evidence="2" id="KW-0548">Nucleotidyltransferase</keyword>
<dbReference type="Gene3D" id="3.60.10.10">
    <property type="entry name" value="Endonuclease/exonuclease/phosphatase"/>
    <property type="match status" value="1"/>
</dbReference>
<keyword evidence="1" id="KW-0812">Transmembrane</keyword>
<dbReference type="InterPro" id="IPR036691">
    <property type="entry name" value="Endo/exonu/phosph_ase_sf"/>
</dbReference>
<evidence type="ECO:0000313" key="2">
    <source>
        <dbReference type="EMBL" id="GJT03647.1"/>
    </source>
</evidence>
<keyword evidence="2" id="KW-0808">Transferase</keyword>
<keyword evidence="3" id="KW-1185">Reference proteome</keyword>
<name>A0ABQ5APF5_9ASTR</name>
<evidence type="ECO:0000313" key="3">
    <source>
        <dbReference type="Proteomes" id="UP001151760"/>
    </source>
</evidence>
<comment type="caution">
    <text evidence="2">The sequence shown here is derived from an EMBL/GenBank/DDBJ whole genome shotgun (WGS) entry which is preliminary data.</text>
</comment>
<gene>
    <name evidence="2" type="ORF">Tco_0838109</name>
</gene>
<dbReference type="EMBL" id="BQNB010012445">
    <property type="protein sequence ID" value="GJT03647.1"/>
    <property type="molecule type" value="Genomic_DNA"/>
</dbReference>
<reference evidence="2" key="1">
    <citation type="journal article" date="2022" name="Int. J. Mol. Sci.">
        <title>Draft Genome of Tanacetum Coccineum: Genomic Comparison of Closely Related Tanacetum-Family Plants.</title>
        <authorList>
            <person name="Yamashiro T."/>
            <person name="Shiraishi A."/>
            <person name="Nakayama K."/>
            <person name="Satake H."/>
        </authorList>
    </citation>
    <scope>NUCLEOTIDE SEQUENCE</scope>
</reference>
<evidence type="ECO:0000256" key="1">
    <source>
        <dbReference type="SAM" id="Phobius"/>
    </source>
</evidence>
<dbReference type="GO" id="GO:0003964">
    <property type="term" value="F:RNA-directed DNA polymerase activity"/>
    <property type="evidence" value="ECO:0007669"/>
    <property type="project" value="UniProtKB-KW"/>
</dbReference>
<keyword evidence="1" id="KW-0472">Membrane</keyword>
<dbReference type="PANTHER" id="PTHR33710:SF64">
    <property type="entry name" value="ENDONUCLEASE_EXONUCLEASE_PHOSPHATASE DOMAIN-CONTAINING PROTEIN"/>
    <property type="match status" value="1"/>
</dbReference>
<accession>A0ABQ5APF5</accession>
<feature type="transmembrane region" description="Helical" evidence="1">
    <location>
        <begin position="221"/>
        <end position="240"/>
    </location>
</feature>
<dbReference type="PANTHER" id="PTHR33710">
    <property type="entry name" value="BNAC02G09200D PROTEIN"/>
    <property type="match status" value="1"/>
</dbReference>